<proteinExistence type="predicted"/>
<evidence type="ECO:0000313" key="4">
    <source>
        <dbReference type="Proteomes" id="UP000268469"/>
    </source>
</evidence>
<dbReference type="Gene3D" id="3.40.30.10">
    <property type="entry name" value="Glutaredoxin"/>
    <property type="match status" value="1"/>
</dbReference>
<feature type="domain" description="Alkyl hydroperoxide reductase subunit C/ Thiol specific antioxidant" evidence="2">
    <location>
        <begin position="19"/>
        <end position="53"/>
    </location>
</feature>
<dbReference type="AlphaFoldDB" id="A0A660SE81"/>
<keyword evidence="1" id="KW-0732">Signal</keyword>
<dbReference type="Proteomes" id="UP000268469">
    <property type="component" value="Unassembled WGS sequence"/>
</dbReference>
<evidence type="ECO:0000313" key="3">
    <source>
        <dbReference type="EMBL" id="RKX69104.1"/>
    </source>
</evidence>
<reference evidence="3 4" key="1">
    <citation type="submission" date="2018-06" db="EMBL/GenBank/DDBJ databases">
        <title>Extensive metabolic versatility and redundancy in microbially diverse, dynamic hydrothermal sediments.</title>
        <authorList>
            <person name="Dombrowski N."/>
            <person name="Teske A."/>
            <person name="Baker B.J."/>
        </authorList>
    </citation>
    <scope>NUCLEOTIDE SEQUENCE [LARGE SCALE GENOMIC DNA]</scope>
    <source>
        <strain evidence="3">B36_G15</strain>
    </source>
</reference>
<dbReference type="Pfam" id="PF00578">
    <property type="entry name" value="AhpC-TSA"/>
    <property type="match status" value="1"/>
</dbReference>
<feature type="chain" id="PRO_5025007779" description="Alkyl hydroperoxide reductase subunit C/ Thiol specific antioxidant domain-containing protein" evidence="1">
    <location>
        <begin position="21"/>
        <end position="54"/>
    </location>
</feature>
<sequence>MRLMMLAVVPMVLMAGPGVGEPAPDFTEPDTAFQPHSLSDFRYKTVMLHFWHTS</sequence>
<dbReference type="InterPro" id="IPR036249">
    <property type="entry name" value="Thioredoxin-like_sf"/>
</dbReference>
<dbReference type="GO" id="GO:0016491">
    <property type="term" value="F:oxidoreductase activity"/>
    <property type="evidence" value="ECO:0007669"/>
    <property type="project" value="InterPro"/>
</dbReference>
<evidence type="ECO:0000259" key="2">
    <source>
        <dbReference type="Pfam" id="PF00578"/>
    </source>
</evidence>
<dbReference type="SUPFAM" id="SSF52833">
    <property type="entry name" value="Thioredoxin-like"/>
    <property type="match status" value="1"/>
</dbReference>
<dbReference type="EMBL" id="QNBE01000106">
    <property type="protein sequence ID" value="RKX69104.1"/>
    <property type="molecule type" value="Genomic_DNA"/>
</dbReference>
<feature type="signal peptide" evidence="1">
    <location>
        <begin position="1"/>
        <end position="20"/>
    </location>
</feature>
<dbReference type="GO" id="GO:0016209">
    <property type="term" value="F:antioxidant activity"/>
    <property type="evidence" value="ECO:0007669"/>
    <property type="project" value="InterPro"/>
</dbReference>
<gene>
    <name evidence="3" type="ORF">DRP53_09195</name>
</gene>
<evidence type="ECO:0000256" key="1">
    <source>
        <dbReference type="SAM" id="SignalP"/>
    </source>
</evidence>
<accession>A0A660SE81</accession>
<protein>
    <recommendedName>
        <fullName evidence="2">Alkyl hydroperoxide reductase subunit C/ Thiol specific antioxidant domain-containing protein</fullName>
    </recommendedName>
</protein>
<organism evidence="3 4">
    <name type="scientific">candidate division WOR-3 bacterium</name>
    <dbReference type="NCBI Taxonomy" id="2052148"/>
    <lineage>
        <taxon>Bacteria</taxon>
        <taxon>Bacteria division WOR-3</taxon>
    </lineage>
</organism>
<comment type="caution">
    <text evidence="3">The sequence shown here is derived from an EMBL/GenBank/DDBJ whole genome shotgun (WGS) entry which is preliminary data.</text>
</comment>
<dbReference type="InterPro" id="IPR000866">
    <property type="entry name" value="AhpC/TSA"/>
</dbReference>
<name>A0A660SE81_UNCW3</name>